<dbReference type="CDD" id="cd03809">
    <property type="entry name" value="GT4_MtfB-like"/>
    <property type="match status" value="1"/>
</dbReference>
<comment type="caution">
    <text evidence="4">The sequence shown here is derived from an EMBL/GenBank/DDBJ whole genome shotgun (WGS) entry which is preliminary data.</text>
</comment>
<dbReference type="Pfam" id="PF00534">
    <property type="entry name" value="Glycos_transf_1"/>
    <property type="match status" value="1"/>
</dbReference>
<dbReference type="EMBL" id="JACIJJ010000008">
    <property type="protein sequence ID" value="MBB5700152.1"/>
    <property type="molecule type" value="Genomic_DNA"/>
</dbReference>
<evidence type="ECO:0000313" key="4">
    <source>
        <dbReference type="EMBL" id="MBB5700152.1"/>
    </source>
</evidence>
<dbReference type="GO" id="GO:0016757">
    <property type="term" value="F:glycosyltransferase activity"/>
    <property type="evidence" value="ECO:0007669"/>
    <property type="project" value="InterPro"/>
</dbReference>
<evidence type="ECO:0000259" key="3">
    <source>
        <dbReference type="Pfam" id="PF13439"/>
    </source>
</evidence>
<dbReference type="RefSeq" id="WP_184031197.1">
    <property type="nucleotide sequence ID" value="NZ_JACIJJ010000008.1"/>
</dbReference>
<evidence type="ECO:0000313" key="5">
    <source>
        <dbReference type="Proteomes" id="UP000557739"/>
    </source>
</evidence>
<evidence type="ECO:0000256" key="1">
    <source>
        <dbReference type="ARBA" id="ARBA00022679"/>
    </source>
</evidence>
<dbReference type="InterPro" id="IPR028098">
    <property type="entry name" value="Glyco_trans_4-like_N"/>
</dbReference>
<feature type="domain" description="Glycosyl transferase family 1" evidence="2">
    <location>
        <begin position="191"/>
        <end position="343"/>
    </location>
</feature>
<accession>A0A7W9EJF0</accession>
<sequence>MSTIAINAMIVEAGRLSGIGHYARQLALWFGRLGRQGGSDHRVIVLCRSGAAHHFADLDHVEVIEVPMRGGRIERVLLEQFRLPQILRAERVDAVLNPAFTGPVRGAATVVTTVHDLYFKVIPDLMPRAQRLFLSAAVPYCCRRSTRIVTTSASTMRDLEHHYPALAGNVVVVPMANRLPSPAVLPPAPAPDGRAPFVLIVAALTGNKNPGPLVEAVALARRRWPDLRLVHVGKDPEKLLADAIQRCDAGEWTKSHSGVSDADLARFYETSLCVAIPSLAEGFGLPLLEAQAAGAPVIASDRSALPEVGGPDGALYFDATDPVSIAATIEALLASPERRQALRVAGFANQQRFSWERTARAMFGLLLHP</sequence>
<dbReference type="InterPro" id="IPR001296">
    <property type="entry name" value="Glyco_trans_1"/>
</dbReference>
<proteinExistence type="predicted"/>
<organism evidence="4 5">
    <name type="scientific">Sphingomonas yantingensis</name>
    <dbReference type="NCBI Taxonomy" id="1241761"/>
    <lineage>
        <taxon>Bacteria</taxon>
        <taxon>Pseudomonadati</taxon>
        <taxon>Pseudomonadota</taxon>
        <taxon>Alphaproteobacteria</taxon>
        <taxon>Sphingomonadales</taxon>
        <taxon>Sphingomonadaceae</taxon>
        <taxon>Sphingomonas</taxon>
    </lineage>
</organism>
<dbReference type="AlphaFoldDB" id="A0A7W9EJF0"/>
<protein>
    <submittedName>
        <fullName evidence="4">Glycosyltransferase involved in cell wall biosynthesis</fullName>
    </submittedName>
</protein>
<dbReference type="GO" id="GO:0009103">
    <property type="term" value="P:lipopolysaccharide biosynthetic process"/>
    <property type="evidence" value="ECO:0007669"/>
    <property type="project" value="TreeGrafter"/>
</dbReference>
<dbReference type="Proteomes" id="UP000557739">
    <property type="component" value="Unassembled WGS sequence"/>
</dbReference>
<dbReference type="Gene3D" id="3.40.50.2000">
    <property type="entry name" value="Glycogen Phosphorylase B"/>
    <property type="match status" value="2"/>
</dbReference>
<gene>
    <name evidence="4" type="ORF">FHR19_003534</name>
</gene>
<keyword evidence="1 4" id="KW-0808">Transferase</keyword>
<feature type="domain" description="Glycosyltransferase subfamily 4-like N-terminal" evidence="3">
    <location>
        <begin position="18"/>
        <end position="174"/>
    </location>
</feature>
<dbReference type="PANTHER" id="PTHR46401:SF2">
    <property type="entry name" value="GLYCOSYLTRANSFERASE WBBK-RELATED"/>
    <property type="match status" value="1"/>
</dbReference>
<keyword evidence="5" id="KW-1185">Reference proteome</keyword>
<evidence type="ECO:0000259" key="2">
    <source>
        <dbReference type="Pfam" id="PF00534"/>
    </source>
</evidence>
<name>A0A7W9EJF0_9SPHN</name>
<dbReference type="Pfam" id="PF13439">
    <property type="entry name" value="Glyco_transf_4"/>
    <property type="match status" value="1"/>
</dbReference>
<dbReference type="SUPFAM" id="SSF53756">
    <property type="entry name" value="UDP-Glycosyltransferase/glycogen phosphorylase"/>
    <property type="match status" value="1"/>
</dbReference>
<dbReference type="PANTHER" id="PTHR46401">
    <property type="entry name" value="GLYCOSYLTRANSFERASE WBBK-RELATED"/>
    <property type="match status" value="1"/>
</dbReference>
<reference evidence="4 5" key="1">
    <citation type="submission" date="2020-08" db="EMBL/GenBank/DDBJ databases">
        <title>Genomic Encyclopedia of Type Strains, Phase IV (KMG-IV): sequencing the most valuable type-strain genomes for metagenomic binning, comparative biology and taxonomic classification.</title>
        <authorList>
            <person name="Goeker M."/>
        </authorList>
    </citation>
    <scope>NUCLEOTIDE SEQUENCE [LARGE SCALE GENOMIC DNA]</scope>
    <source>
        <strain evidence="4 5">DSM 27244</strain>
    </source>
</reference>